<dbReference type="GO" id="GO:0015920">
    <property type="term" value="P:lipopolysaccharide transport"/>
    <property type="evidence" value="ECO:0007669"/>
    <property type="project" value="InterPro"/>
</dbReference>
<comment type="caution">
    <text evidence="2">Lacks conserved residue(s) required for the propagation of feature annotation.</text>
</comment>
<evidence type="ECO:0000313" key="4">
    <source>
        <dbReference type="EMBL" id="TDO98196.1"/>
    </source>
</evidence>
<dbReference type="EMBL" id="SNXC01000011">
    <property type="protein sequence ID" value="TDO98196.1"/>
    <property type="molecule type" value="Genomic_DNA"/>
</dbReference>
<proteinExistence type="inferred from homology"/>
<dbReference type="GO" id="GO:0009279">
    <property type="term" value="C:cell outer membrane"/>
    <property type="evidence" value="ECO:0007669"/>
    <property type="project" value="UniProtKB-SubCell"/>
</dbReference>
<keyword evidence="2" id="KW-0732">Signal</keyword>
<dbReference type="GO" id="GO:1990351">
    <property type="term" value="C:transporter complex"/>
    <property type="evidence" value="ECO:0007669"/>
    <property type="project" value="TreeGrafter"/>
</dbReference>
<accession>A0A4R6MAB5</accession>
<feature type="chain" id="PRO_5021058315" description="LPS-assembly protein LptD" evidence="2">
    <location>
        <begin position="24"/>
        <end position="753"/>
    </location>
</feature>
<organism evidence="4 5">
    <name type="scientific">Marinomonas balearica</name>
    <dbReference type="NCBI Taxonomy" id="491947"/>
    <lineage>
        <taxon>Bacteria</taxon>
        <taxon>Pseudomonadati</taxon>
        <taxon>Pseudomonadota</taxon>
        <taxon>Gammaproteobacteria</taxon>
        <taxon>Oceanospirillales</taxon>
        <taxon>Oceanospirillaceae</taxon>
        <taxon>Marinomonas</taxon>
    </lineage>
</organism>
<dbReference type="PANTHER" id="PTHR30189">
    <property type="entry name" value="LPS-ASSEMBLY PROTEIN"/>
    <property type="match status" value="1"/>
</dbReference>
<name>A0A4R6MAB5_9GAMM</name>
<sequence precursor="true">MAICLRNCFFIFPTLFIFSSAQANEWDWVPRESLSASQQASLNKYCNGSYIDNWRIPESNSTQLLADVIYRDNAGNVRMKGQAELIQPESTLEADTITSVQNQYYQANGNVTLRAKSQLIKSDSSTLSDQGSAQDSEFNNARFLSHNQGIRGEAKSLVRAQDGVIFIKEGFYTSCEPDSSSWELYGSSITLNPNSGFGTAKHVQIRIDGNPIFYFPWLRFPIDSRRQSGFLFPTFGYSSDDGASFSAPFYWNIAPNYDATITPHFIENEGEGADIEFRHLSPYGTTTIEQSTFIDEHVGEKTLRKFNTEQAFNHYLSAGLLIEDNPTKDGVPQKNTTSLGEKDSYEHSAYLNINAGNFSAKLTQKEYQTPDDTVDQPLEWLPRLDASYQYSNTWFDYKPVFQYTDFFEPDEENVDGERTVLNQTIQLEASNAWGTLSPGLLHQYRDYNLYSYTDKENTTETLNHLSYFLDGEVVFERSFKLSDQIWRQTLTPKFTYLYSPYVDQSNIPDFDASDTTLTYSTAFNHNRFAGNDRIGDTNQIALGLESSFYDGNGNERWSLKMGQVFYQDDRRVDLSGDTGDVVDDDPRSSLLTSATYKNGSIFSLTNNLNYDLDKELIDLAQLSMTLTPDSGVVLKTSFSYEEEEDETTGKTEGTTKQSNISAIVPLSQHWHLFHQQTYDLLEHKEIKKVTGLGFENCCLKMAVSYQSWLNDDSELDQGIYLQFLLRSLSNVGQENSDLSSVAKDYWNNGNTGY</sequence>
<protein>
    <recommendedName>
        <fullName evidence="2">LPS-assembly protein LptD</fullName>
    </recommendedName>
</protein>
<comment type="caution">
    <text evidence="4">The sequence shown here is derived from an EMBL/GenBank/DDBJ whole genome shotgun (WGS) entry which is preliminary data.</text>
</comment>
<reference evidence="4 5" key="1">
    <citation type="submission" date="2019-03" db="EMBL/GenBank/DDBJ databases">
        <title>Genomic Encyclopedia of Type Strains, Phase III (KMG-III): the genomes of soil and plant-associated and newly described type strains.</title>
        <authorList>
            <person name="Whitman W."/>
        </authorList>
    </citation>
    <scope>NUCLEOTIDE SEQUENCE [LARGE SCALE GENOMIC DNA]</scope>
    <source>
        <strain evidence="4 5">CECT 7378</strain>
    </source>
</reference>
<feature type="domain" description="LptD C-terminal" evidence="3">
    <location>
        <begin position="341"/>
        <end position="670"/>
    </location>
</feature>
<comment type="function">
    <text evidence="2">Together with LptE, is involved in the assembly of lipopolysaccharide (LPS) at the surface of the outer membrane.</text>
</comment>
<comment type="subcellular location">
    <subcellularLocation>
        <location evidence="2">Cell outer membrane</location>
    </subcellularLocation>
</comment>
<dbReference type="HAMAP" id="MF_01411">
    <property type="entry name" value="LPS_assembly_LptD"/>
    <property type="match status" value="1"/>
</dbReference>
<dbReference type="Proteomes" id="UP000294656">
    <property type="component" value="Unassembled WGS sequence"/>
</dbReference>
<dbReference type="RefSeq" id="WP_133503623.1">
    <property type="nucleotide sequence ID" value="NZ_SNXC01000011.1"/>
</dbReference>
<comment type="similarity">
    <text evidence="2">Belongs to the LptD family.</text>
</comment>
<feature type="signal peptide" evidence="2">
    <location>
        <begin position="1"/>
        <end position="23"/>
    </location>
</feature>
<keyword evidence="1 2" id="KW-0998">Cell outer membrane</keyword>
<comment type="subunit">
    <text evidence="2">Component of the lipopolysaccharide transport and assembly complex. Interacts with LptE and LptA.</text>
</comment>
<dbReference type="InterPro" id="IPR050218">
    <property type="entry name" value="LptD"/>
</dbReference>
<gene>
    <name evidence="2" type="primary">lptD</name>
    <name evidence="4" type="ORF">DFP79_1834</name>
</gene>
<keyword evidence="5" id="KW-1185">Reference proteome</keyword>
<dbReference type="GO" id="GO:0043165">
    <property type="term" value="P:Gram-negative-bacterium-type cell outer membrane assembly"/>
    <property type="evidence" value="ECO:0007669"/>
    <property type="project" value="UniProtKB-UniRule"/>
</dbReference>
<dbReference type="InterPro" id="IPR007543">
    <property type="entry name" value="LptD_C"/>
</dbReference>
<evidence type="ECO:0000256" key="2">
    <source>
        <dbReference type="HAMAP-Rule" id="MF_01411"/>
    </source>
</evidence>
<dbReference type="InterPro" id="IPR020889">
    <property type="entry name" value="LipoPS_assembly_LptD"/>
</dbReference>
<evidence type="ECO:0000259" key="3">
    <source>
        <dbReference type="Pfam" id="PF04453"/>
    </source>
</evidence>
<evidence type="ECO:0000313" key="5">
    <source>
        <dbReference type="Proteomes" id="UP000294656"/>
    </source>
</evidence>
<dbReference type="OrthoDB" id="9760225at2"/>
<dbReference type="AlphaFoldDB" id="A0A4R6MAB5"/>
<evidence type="ECO:0000256" key="1">
    <source>
        <dbReference type="ARBA" id="ARBA00023237"/>
    </source>
</evidence>
<keyword evidence="2" id="KW-0472">Membrane</keyword>
<dbReference type="PANTHER" id="PTHR30189:SF1">
    <property type="entry name" value="LPS-ASSEMBLY PROTEIN LPTD"/>
    <property type="match status" value="1"/>
</dbReference>
<dbReference type="Pfam" id="PF04453">
    <property type="entry name" value="LptD"/>
    <property type="match status" value="1"/>
</dbReference>